<name>A0ABP0WJU8_9BRYO</name>
<protein>
    <submittedName>
        <fullName evidence="2">Uncharacterized protein</fullName>
    </submittedName>
</protein>
<evidence type="ECO:0000313" key="3">
    <source>
        <dbReference type="Proteomes" id="UP001497444"/>
    </source>
</evidence>
<organism evidence="2 3">
    <name type="scientific">Sphagnum jensenii</name>
    <dbReference type="NCBI Taxonomy" id="128206"/>
    <lineage>
        <taxon>Eukaryota</taxon>
        <taxon>Viridiplantae</taxon>
        <taxon>Streptophyta</taxon>
        <taxon>Embryophyta</taxon>
        <taxon>Bryophyta</taxon>
        <taxon>Sphagnophytina</taxon>
        <taxon>Sphagnopsida</taxon>
        <taxon>Sphagnales</taxon>
        <taxon>Sphagnaceae</taxon>
        <taxon>Sphagnum</taxon>
    </lineage>
</organism>
<sequence>MKIRSSESKRSTDFSLPDRKEKQQKPKRRQKDAGGKKHRTCFAPYHPATRVAVCRAAYNISPIAGFPLHPPVARFRYRAIKSKFRVPRTSQRLPPIAHSAGGIS</sequence>
<gene>
    <name evidence="2" type="ORF">CSSPJE1EN1_LOCUS12633</name>
</gene>
<accession>A0ABP0WJU8</accession>
<feature type="compositionally biased region" description="Basic and acidic residues" evidence="1">
    <location>
        <begin position="1"/>
        <end position="24"/>
    </location>
</feature>
<feature type="region of interest" description="Disordered" evidence="1">
    <location>
        <begin position="1"/>
        <end position="41"/>
    </location>
</feature>
<dbReference type="Proteomes" id="UP001497444">
    <property type="component" value="Chromosome 19"/>
</dbReference>
<proteinExistence type="predicted"/>
<reference evidence="2" key="1">
    <citation type="submission" date="2024-02" db="EMBL/GenBank/DDBJ databases">
        <authorList>
            <consortium name="ELIXIR-Norway"/>
            <consortium name="Elixir Norway"/>
        </authorList>
    </citation>
    <scope>NUCLEOTIDE SEQUENCE</scope>
</reference>
<evidence type="ECO:0000313" key="2">
    <source>
        <dbReference type="EMBL" id="CAK9267155.1"/>
    </source>
</evidence>
<keyword evidence="3" id="KW-1185">Reference proteome</keyword>
<evidence type="ECO:0000256" key="1">
    <source>
        <dbReference type="SAM" id="MobiDB-lite"/>
    </source>
</evidence>
<dbReference type="EMBL" id="OZ020114">
    <property type="protein sequence ID" value="CAK9267155.1"/>
    <property type="molecule type" value="Genomic_DNA"/>
</dbReference>
<feature type="compositionally biased region" description="Basic residues" evidence="1">
    <location>
        <begin position="25"/>
        <end position="40"/>
    </location>
</feature>